<dbReference type="CDD" id="cd07010">
    <property type="entry name" value="cupin_PMI_type_I_N_bac"/>
    <property type="match status" value="1"/>
</dbReference>
<keyword evidence="3" id="KW-1185">Reference proteome</keyword>
<organism evidence="2 3">
    <name type="scientific">Pengzhenrongella frigida</name>
    <dbReference type="NCBI Taxonomy" id="1259133"/>
    <lineage>
        <taxon>Bacteria</taxon>
        <taxon>Bacillati</taxon>
        <taxon>Actinomycetota</taxon>
        <taxon>Actinomycetes</taxon>
        <taxon>Micrococcales</taxon>
        <taxon>Pengzhenrongella</taxon>
    </lineage>
</organism>
<evidence type="ECO:0000313" key="3">
    <source>
        <dbReference type="Proteomes" id="UP000293764"/>
    </source>
</evidence>
<evidence type="ECO:0008006" key="4">
    <source>
        <dbReference type="Google" id="ProtNLM"/>
    </source>
</evidence>
<dbReference type="Proteomes" id="UP000293764">
    <property type="component" value="Unassembled WGS sequence"/>
</dbReference>
<dbReference type="InterPro" id="IPR011051">
    <property type="entry name" value="RmlC_Cupin_sf"/>
</dbReference>
<dbReference type="SUPFAM" id="SSF51182">
    <property type="entry name" value="RmlC-like cupins"/>
    <property type="match status" value="1"/>
</dbReference>
<dbReference type="OrthoDB" id="9808275at2"/>
<accession>A0A4Q5N0F7</accession>
<dbReference type="Gene3D" id="2.60.120.10">
    <property type="entry name" value="Jelly Rolls"/>
    <property type="match status" value="1"/>
</dbReference>
<dbReference type="RefSeq" id="WP_130102145.1">
    <property type="nucleotide sequence ID" value="NZ_SDWW01000015.1"/>
</dbReference>
<feature type="region of interest" description="Disordered" evidence="1">
    <location>
        <begin position="298"/>
        <end position="321"/>
    </location>
</feature>
<gene>
    <name evidence="2" type="ORF">EUA98_07965</name>
</gene>
<dbReference type="InterPro" id="IPR014710">
    <property type="entry name" value="RmlC-like_jellyroll"/>
</dbReference>
<dbReference type="AlphaFoldDB" id="A0A4Q5N0F7"/>
<dbReference type="EMBL" id="SDWW01000015">
    <property type="protein sequence ID" value="RYV51510.1"/>
    <property type="molecule type" value="Genomic_DNA"/>
</dbReference>
<proteinExistence type="predicted"/>
<sequence>MTIAAPRPVPIGRNTPPTFYRGAGRIDLFRGGAPADASERPEDWVASTVTRWGEETSGLTMLDAGGTLRDEVRADPMHWLGRVDRPAPELSIPLVKLLDAGQRLPVHAHPSDACARELGVWPNGKAEAWFVVEAPTSGVVHLGWTRDIAPAELVGWVEEQDVAGMLAAMHTLTVTAGDSVYVPPGTAHAIGEGILLVEVQQAADLSILLEWKGLFPDSSGAFLGCERAAALRCVDLHGLSAAQAEALVVRAALDLPTDGRLLPPPAAQYFSATVFRPGSVLPAEYRTLVVLSGAGTLAPASSTGSTGSTGSVGSTGSTAAGPVTAVSRGETFAVPAAAGPLTLTGSGDLRVLAFGPGVR</sequence>
<comment type="caution">
    <text evidence="2">The sequence shown here is derived from an EMBL/GenBank/DDBJ whole genome shotgun (WGS) entry which is preliminary data.</text>
</comment>
<evidence type="ECO:0000256" key="1">
    <source>
        <dbReference type="SAM" id="MobiDB-lite"/>
    </source>
</evidence>
<reference evidence="2 3" key="1">
    <citation type="submission" date="2019-01" db="EMBL/GenBank/DDBJ databases">
        <title>Novel species of Cellulomonas.</title>
        <authorList>
            <person name="Liu Q."/>
            <person name="Xin Y.-H."/>
        </authorList>
    </citation>
    <scope>NUCLEOTIDE SEQUENCE [LARGE SCALE GENOMIC DNA]</scope>
    <source>
        <strain evidence="2 3">HLT2-17</strain>
    </source>
</reference>
<name>A0A4Q5N0F7_9MICO</name>
<protein>
    <recommendedName>
        <fullName evidence="4">Mannose-6-phosphate isomerase</fullName>
    </recommendedName>
</protein>
<evidence type="ECO:0000313" key="2">
    <source>
        <dbReference type="EMBL" id="RYV51510.1"/>
    </source>
</evidence>